<dbReference type="Pfam" id="PF00534">
    <property type="entry name" value="Glycos_transf_1"/>
    <property type="match status" value="1"/>
</dbReference>
<reference evidence="4" key="1">
    <citation type="submission" date="2019-01" db="EMBL/GenBank/DDBJ databases">
        <title>Cytophagaceae bacterium strain CAR-16.</title>
        <authorList>
            <person name="Chen W.-M."/>
        </authorList>
    </citation>
    <scope>NUCLEOTIDE SEQUENCE [LARGE SCALE GENOMIC DNA]</scope>
    <source>
        <strain evidence="4">WWJ-16</strain>
    </source>
</reference>
<dbReference type="InterPro" id="IPR028098">
    <property type="entry name" value="Glyco_trans_4-like_N"/>
</dbReference>
<keyword evidence="4" id="KW-1185">Reference proteome</keyword>
<dbReference type="PANTHER" id="PTHR12526">
    <property type="entry name" value="GLYCOSYLTRANSFERASE"/>
    <property type="match status" value="1"/>
</dbReference>
<dbReference type="CDD" id="cd03808">
    <property type="entry name" value="GT4_CapM-like"/>
    <property type="match status" value="1"/>
</dbReference>
<dbReference type="Pfam" id="PF13579">
    <property type="entry name" value="Glyco_trans_4_4"/>
    <property type="match status" value="1"/>
</dbReference>
<dbReference type="EMBL" id="SBKN01000006">
    <property type="protein sequence ID" value="RXR22031.1"/>
    <property type="molecule type" value="Genomic_DNA"/>
</dbReference>
<gene>
    <name evidence="3" type="ORF">EQG61_10340</name>
</gene>
<dbReference type="GO" id="GO:0016757">
    <property type="term" value="F:glycosyltransferase activity"/>
    <property type="evidence" value="ECO:0007669"/>
    <property type="project" value="InterPro"/>
</dbReference>
<evidence type="ECO:0000259" key="2">
    <source>
        <dbReference type="Pfam" id="PF13579"/>
    </source>
</evidence>
<dbReference type="InterPro" id="IPR001296">
    <property type="entry name" value="Glyco_trans_1"/>
</dbReference>
<protein>
    <submittedName>
        <fullName evidence="3">Glycosyltransferase family 1 protein</fullName>
    </submittedName>
</protein>
<accession>A0A4Q1K8L1</accession>
<organism evidence="3 4">
    <name type="scientific">Flavobacterium stagni</name>
    <dbReference type="NCBI Taxonomy" id="2506421"/>
    <lineage>
        <taxon>Bacteria</taxon>
        <taxon>Pseudomonadati</taxon>
        <taxon>Bacteroidota</taxon>
        <taxon>Flavobacteriia</taxon>
        <taxon>Flavobacteriales</taxon>
        <taxon>Flavobacteriaceae</taxon>
        <taxon>Flavobacterium</taxon>
    </lineage>
</organism>
<evidence type="ECO:0000313" key="3">
    <source>
        <dbReference type="EMBL" id="RXR22031.1"/>
    </source>
</evidence>
<evidence type="ECO:0000259" key="1">
    <source>
        <dbReference type="Pfam" id="PF00534"/>
    </source>
</evidence>
<feature type="domain" description="Glycosyltransferase subfamily 4-like N-terminal" evidence="2">
    <location>
        <begin position="14"/>
        <end position="153"/>
    </location>
</feature>
<name>A0A4Q1K8L1_9FLAO</name>
<keyword evidence="3" id="KW-0808">Transferase</keyword>
<feature type="domain" description="Glycosyl transferase family 1" evidence="1">
    <location>
        <begin position="175"/>
        <end position="343"/>
    </location>
</feature>
<dbReference type="AlphaFoldDB" id="A0A4Q1K8L1"/>
<comment type="caution">
    <text evidence="3">The sequence shown here is derived from an EMBL/GenBank/DDBJ whole genome shotgun (WGS) entry which is preliminary data.</text>
</comment>
<proteinExistence type="predicted"/>
<dbReference type="Gene3D" id="3.40.50.2000">
    <property type="entry name" value="Glycogen Phosphorylase B"/>
    <property type="match status" value="2"/>
</dbReference>
<sequence>MDLLLKGQLSFLAKKHEVIAIAGEDDHLKTVASREQVRVIPVTMQRAIRPFHDFVSLIKLFFVLRKEKPTLVHSITPKAGLLTMTAAWLAGVPIRIHTFTGLIFPYRSGFMFTLLKMMDAFICRFATHIIAEGNGVKELLVQHSVTTKPITILAHGNVNGIDVDFFSSSAIKEDKASLREKFGIAPPATVFVFVGRLVKDKGIVELVEAFEELYANNKTVQLVLVGPLESDLDPLPTALLDKIQNHPNIHQMGYQSDVRPFLKIADCLVLPSYREGFPNVVLQAGAMELPCIVTDIPGCNEVIIPDENGWIVPSKNGKALSLAMAKFCEVHEMQPAMAQKARKEIVSKFTHELVWNATAAFYEQCEKEINV</sequence>
<evidence type="ECO:0000313" key="4">
    <source>
        <dbReference type="Proteomes" id="UP000289857"/>
    </source>
</evidence>
<dbReference type="SUPFAM" id="SSF53756">
    <property type="entry name" value="UDP-Glycosyltransferase/glycogen phosphorylase"/>
    <property type="match status" value="1"/>
</dbReference>
<dbReference type="OrthoDB" id="9790710at2"/>
<dbReference type="Proteomes" id="UP000289857">
    <property type="component" value="Unassembled WGS sequence"/>
</dbReference>